<keyword evidence="22" id="KW-0547">Nucleotide-binding</keyword>
<keyword evidence="21" id="KW-0479">Metal-binding</keyword>
<evidence type="ECO:0000256" key="12">
    <source>
        <dbReference type="ARBA" id="ARBA00022561"/>
    </source>
</evidence>
<dbReference type="GO" id="GO:0003968">
    <property type="term" value="F:RNA-directed RNA polymerase activity"/>
    <property type="evidence" value="ECO:0007669"/>
    <property type="project" value="UniProtKB-KW"/>
</dbReference>
<evidence type="ECO:0000256" key="18">
    <source>
        <dbReference type="ARBA" id="ARBA00022679"/>
    </source>
</evidence>
<feature type="transmembrane region" description="Helical" evidence="48">
    <location>
        <begin position="103"/>
        <end position="123"/>
    </location>
</feature>
<keyword evidence="25" id="KW-0347">Helicase</keyword>
<keyword evidence="20" id="KW-0548">Nucleotidyltransferase</keyword>
<dbReference type="Gene3D" id="2.40.10.10">
    <property type="entry name" value="Trypsin-like serine proteases"/>
    <property type="match status" value="1"/>
</dbReference>
<keyword evidence="11" id="KW-1170">Fusion of virus membrane with host endosomal membrane</keyword>
<feature type="transmembrane region" description="Helical" evidence="48">
    <location>
        <begin position="3429"/>
        <end position="3449"/>
    </location>
</feature>
<evidence type="ECO:0000256" key="10">
    <source>
        <dbReference type="ARBA" id="ARBA00022506"/>
    </source>
</evidence>
<evidence type="ECO:0000256" key="27">
    <source>
        <dbReference type="ARBA" id="ARBA00022825"/>
    </source>
</evidence>
<feature type="transmembrane region" description="Helical" evidence="48">
    <location>
        <begin position="991"/>
        <end position="1010"/>
    </location>
</feature>
<evidence type="ECO:0000256" key="17">
    <source>
        <dbReference type="ARBA" id="ARBA00022670"/>
    </source>
</evidence>
<evidence type="ECO:0000256" key="2">
    <source>
        <dbReference type="ARBA" id="ARBA00004153"/>
    </source>
</evidence>
<dbReference type="GO" id="GO:0005524">
    <property type="term" value="F:ATP binding"/>
    <property type="evidence" value="ECO:0007669"/>
    <property type="project" value="UniProtKB-KW"/>
</dbReference>
<keyword evidence="9" id="KW-0696">RNA-directed RNA polymerase</keyword>
<feature type="transmembrane region" description="Helical" evidence="48">
    <location>
        <begin position="78"/>
        <end position="96"/>
    </location>
</feature>
<evidence type="ECO:0000259" key="49">
    <source>
        <dbReference type="PROSITE" id="PS50507"/>
    </source>
</evidence>
<dbReference type="InterPro" id="IPR002166">
    <property type="entry name" value="RNA_pol_HCV"/>
</dbReference>
<keyword evidence="19 48" id="KW-0812">Transmembrane</keyword>
<evidence type="ECO:0000256" key="26">
    <source>
        <dbReference type="ARBA" id="ARBA00022807"/>
    </source>
</evidence>
<feature type="transmembrane region" description="Helical" evidence="48">
    <location>
        <begin position="862"/>
        <end position="888"/>
    </location>
</feature>
<evidence type="ECO:0000256" key="45">
    <source>
        <dbReference type="ARBA" id="ARBA00023303"/>
    </source>
</evidence>
<keyword evidence="38 48" id="KW-0472">Membrane</keyword>
<keyword evidence="28" id="KW-1114">Inhibition of host interferon signaling pathway by virus</keyword>
<feature type="transmembrane region" description="Helical" evidence="48">
    <location>
        <begin position="129"/>
        <end position="147"/>
    </location>
</feature>
<keyword evidence="8" id="KW-1113">Inhibition of host RLR pathway by virus</keyword>
<dbReference type="InterPro" id="IPR011492">
    <property type="entry name" value="Flavi_DEAD"/>
</dbReference>
<evidence type="ECO:0000256" key="5">
    <source>
        <dbReference type="ARBA" id="ARBA00004291"/>
    </source>
</evidence>
<dbReference type="Pfam" id="PF07652">
    <property type="entry name" value="Flavi_DEAD"/>
    <property type="match status" value="1"/>
</dbReference>
<dbReference type="InterPro" id="IPR001490">
    <property type="entry name" value="HCV_NS4b"/>
</dbReference>
<dbReference type="Gene3D" id="3.40.50.300">
    <property type="entry name" value="P-loop containing nucleotide triphosphate hydrolases"/>
    <property type="match status" value="2"/>
</dbReference>
<keyword evidence="12" id="KW-0167">Capsid protein</keyword>
<evidence type="ECO:0000259" key="52">
    <source>
        <dbReference type="PROSITE" id="PS51822"/>
    </source>
</evidence>
<dbReference type="GO" id="GO:0004252">
    <property type="term" value="F:serine-type endopeptidase activity"/>
    <property type="evidence" value="ECO:0007669"/>
    <property type="project" value="InterPro"/>
</dbReference>
<evidence type="ECO:0000256" key="33">
    <source>
        <dbReference type="ARBA" id="ARBA00022953"/>
    </source>
</evidence>
<dbReference type="PROSITE" id="PS51192">
    <property type="entry name" value="HELICASE_ATP_BIND_1"/>
    <property type="match status" value="1"/>
</dbReference>
<evidence type="ECO:0000256" key="7">
    <source>
        <dbReference type="ARBA" id="ARBA00022448"/>
    </source>
</evidence>
<feature type="transmembrane region" description="Helical" evidence="48">
    <location>
        <begin position="1061"/>
        <end position="1087"/>
    </location>
</feature>
<evidence type="ECO:0000256" key="11">
    <source>
        <dbReference type="ARBA" id="ARBA00022510"/>
    </source>
</evidence>
<keyword evidence="33" id="KW-0693">Viral RNA replication</keyword>
<keyword evidence="17" id="KW-0645">Protease</keyword>
<evidence type="ECO:0000256" key="40">
    <source>
        <dbReference type="ARBA" id="ARBA00023184"/>
    </source>
</evidence>
<evidence type="ECO:0000256" key="34">
    <source>
        <dbReference type="ARBA" id="ARBA00022989"/>
    </source>
</evidence>
<keyword evidence="13" id="KW-1048">Host nucleus</keyword>
<keyword evidence="32" id="KW-0694">RNA-binding</keyword>
<protein>
    <recommendedName>
        <fullName evidence="6">Genome polyprotein</fullName>
    </recommendedName>
</protein>
<keyword evidence="29" id="KW-0067">ATP-binding</keyword>
<evidence type="ECO:0000256" key="43">
    <source>
        <dbReference type="ARBA" id="ARBA00023280"/>
    </source>
</evidence>
<dbReference type="PROSITE" id="PS50507">
    <property type="entry name" value="RDRP_SSRNA_POS"/>
    <property type="match status" value="1"/>
</dbReference>
<evidence type="ECO:0000256" key="14">
    <source>
        <dbReference type="ARBA" id="ARBA00022581"/>
    </source>
</evidence>
<evidence type="ECO:0000256" key="38">
    <source>
        <dbReference type="ARBA" id="ARBA00023136"/>
    </source>
</evidence>
<dbReference type="SUPFAM" id="SSF52540">
    <property type="entry name" value="P-loop containing nucleoside triphosphate hydrolases"/>
    <property type="match status" value="1"/>
</dbReference>
<evidence type="ECO:0000256" key="48">
    <source>
        <dbReference type="SAM" id="Phobius"/>
    </source>
</evidence>
<dbReference type="GO" id="GO:0039654">
    <property type="term" value="P:fusion of virus membrane with host endosome membrane"/>
    <property type="evidence" value="ECO:0007669"/>
    <property type="project" value="UniProtKB-KW"/>
</dbReference>
<dbReference type="SUPFAM" id="SSF56672">
    <property type="entry name" value="DNA/RNA polymerases"/>
    <property type="match status" value="1"/>
</dbReference>
<keyword evidence="10" id="KW-1168">Fusion of virus membrane with host membrane</keyword>
<dbReference type="InterPro" id="IPR043128">
    <property type="entry name" value="Rev_trsase/Diguanyl_cyclase"/>
</dbReference>
<evidence type="ECO:0000256" key="19">
    <source>
        <dbReference type="ARBA" id="ARBA00022692"/>
    </source>
</evidence>
<dbReference type="InterPro" id="IPR027417">
    <property type="entry name" value="P-loop_NTPase"/>
</dbReference>
<dbReference type="Gene3D" id="3.30.70.270">
    <property type="match status" value="2"/>
</dbReference>
<evidence type="ECO:0000256" key="30">
    <source>
        <dbReference type="ARBA" id="ARBA00022844"/>
    </source>
</evidence>
<keyword evidence="15" id="KW-1162">Viral penetration into host cytoplasm</keyword>
<dbReference type="GO" id="GO:0004197">
    <property type="term" value="F:cysteine-type endopeptidase activity"/>
    <property type="evidence" value="ECO:0007669"/>
    <property type="project" value="InterPro"/>
</dbReference>
<dbReference type="GO" id="GO:0019087">
    <property type="term" value="P:symbiont-mediated transformation of host cell"/>
    <property type="evidence" value="ECO:0007669"/>
    <property type="project" value="InterPro"/>
</dbReference>
<comment type="subcellular location">
    <subcellularLocation>
        <location evidence="4">Host cytoplasm</location>
    </subcellularLocation>
    <subcellularLocation>
        <location evidence="2">Host endoplasmic reticulum membrane</location>
        <topology evidence="2">Multi-pass membrane protein</topology>
    </subcellularLocation>
    <subcellularLocation>
        <location evidence="5">Host endoplasmic reticulum membrane</location>
        <topology evidence="5">Peripheral membrane protein</topology>
    </subcellularLocation>
    <subcellularLocation>
        <location evidence="1">Host nucleus</location>
    </subcellularLocation>
    <subcellularLocation>
        <location evidence="3">Virion membrane</location>
    </subcellularLocation>
</comment>
<dbReference type="EMBL" id="BR001715">
    <property type="protein sequence ID" value="FAA04024.1"/>
    <property type="molecule type" value="Genomic_RNA"/>
</dbReference>
<dbReference type="GO" id="GO:0042025">
    <property type="term" value="C:host cell nucleus"/>
    <property type="evidence" value="ECO:0007669"/>
    <property type="project" value="UniProtKB-SubCell"/>
</dbReference>
<dbReference type="PROSITE" id="PS51693">
    <property type="entry name" value="HCV_NS2_PRO"/>
    <property type="match status" value="1"/>
</dbReference>
<evidence type="ECO:0000256" key="21">
    <source>
        <dbReference type="ARBA" id="ARBA00022723"/>
    </source>
</evidence>
<keyword evidence="36" id="KW-1072">Activation of host autophagy by virus</keyword>
<evidence type="ECO:0000256" key="6">
    <source>
        <dbReference type="ARBA" id="ARBA00020107"/>
    </source>
</evidence>
<evidence type="ECO:0000256" key="13">
    <source>
        <dbReference type="ARBA" id="ARBA00022562"/>
    </source>
</evidence>
<evidence type="ECO:0000256" key="4">
    <source>
        <dbReference type="ARBA" id="ARBA00004192"/>
    </source>
</evidence>
<dbReference type="GO" id="GO:0044167">
    <property type="term" value="C:host cell endoplasmic reticulum membrane"/>
    <property type="evidence" value="ECO:0007669"/>
    <property type="project" value="UniProtKB-SubCell"/>
</dbReference>
<name>A0A8E0KIG4_9FLAV</name>
<feature type="transmembrane region" description="Helical" evidence="48">
    <location>
        <begin position="825"/>
        <end position="850"/>
    </location>
</feature>
<reference evidence="53" key="1">
    <citation type="journal article" date="2021" name="MBio">
        <title>Hidden Viral Sequences in Public Sequencing Data and Warning for Future Emerging Diseases.</title>
        <authorList>
            <person name="Kawasaki J."/>
            <person name="Kojima S."/>
            <person name="Tomonaga K."/>
            <person name="Horie M."/>
        </authorList>
    </citation>
    <scope>NUCLEOTIDE SEQUENCE</scope>
    <source>
        <strain evidence="53">Tree_shrew/2017/1</strain>
    </source>
</reference>
<dbReference type="SMART" id="SM00487">
    <property type="entry name" value="DEXDc"/>
    <property type="match status" value="1"/>
</dbReference>
<comment type="catalytic activity">
    <reaction evidence="46">
        <text>a ribonucleoside 5'-triphosphate + H2O = a ribonucleoside 5'-diphosphate + phosphate + H(+)</text>
        <dbReference type="Rhea" id="RHEA:23680"/>
        <dbReference type="ChEBI" id="CHEBI:15377"/>
        <dbReference type="ChEBI" id="CHEBI:15378"/>
        <dbReference type="ChEBI" id="CHEBI:43474"/>
        <dbReference type="ChEBI" id="CHEBI:57930"/>
        <dbReference type="ChEBI" id="CHEBI:61557"/>
        <dbReference type="EC" id="3.6.1.15"/>
    </reaction>
</comment>
<dbReference type="GO" id="GO:0015267">
    <property type="term" value="F:channel activity"/>
    <property type="evidence" value="ECO:0007669"/>
    <property type="project" value="UniProtKB-KW"/>
</dbReference>
<dbReference type="InterPro" id="IPR014001">
    <property type="entry name" value="Helicase_ATP-bd"/>
</dbReference>
<dbReference type="InterPro" id="IPR043502">
    <property type="entry name" value="DNA/RNA_pol_sf"/>
</dbReference>
<feature type="domain" description="Helicase ATP-binding" evidence="50">
    <location>
        <begin position="1399"/>
        <end position="1555"/>
    </location>
</feature>
<dbReference type="GO" id="GO:0034220">
    <property type="term" value="P:monoatomic ion transmembrane transport"/>
    <property type="evidence" value="ECO:0007669"/>
    <property type="project" value="UniProtKB-KW"/>
</dbReference>
<evidence type="ECO:0000256" key="36">
    <source>
        <dbReference type="ARBA" id="ARBA00023050"/>
    </source>
</evidence>
<evidence type="ECO:0000256" key="1">
    <source>
        <dbReference type="ARBA" id="ARBA00004147"/>
    </source>
</evidence>
<feature type="transmembrane region" description="Helical" evidence="48">
    <location>
        <begin position="236"/>
        <end position="264"/>
    </location>
</feature>
<keyword evidence="31" id="KW-1043">Host membrane</keyword>
<evidence type="ECO:0000259" key="51">
    <source>
        <dbReference type="PROSITE" id="PS51693"/>
    </source>
</evidence>
<dbReference type="InterPro" id="IPR007094">
    <property type="entry name" value="RNA-dir_pol_PSvirus"/>
</dbReference>
<evidence type="ECO:0000313" key="53">
    <source>
        <dbReference type="EMBL" id="FAA04024.1"/>
    </source>
</evidence>
<dbReference type="CDD" id="cd23203">
    <property type="entry name" value="Pegivirus_RdRp"/>
    <property type="match status" value="1"/>
</dbReference>
<dbReference type="GO" id="GO:0039694">
    <property type="term" value="P:viral RNA genome replication"/>
    <property type="evidence" value="ECO:0007669"/>
    <property type="project" value="InterPro"/>
</dbReference>
<evidence type="ECO:0000256" key="22">
    <source>
        <dbReference type="ARBA" id="ARBA00022741"/>
    </source>
</evidence>
<dbReference type="GO" id="GO:0003723">
    <property type="term" value="F:RNA binding"/>
    <property type="evidence" value="ECO:0007669"/>
    <property type="project" value="UniProtKB-KW"/>
</dbReference>
<evidence type="ECO:0000256" key="47">
    <source>
        <dbReference type="ARBA" id="ARBA00047984"/>
    </source>
</evidence>
<keyword evidence="23" id="KW-0378">Hydrolase</keyword>
<dbReference type="InterPro" id="IPR009003">
    <property type="entry name" value="Peptidase_S1_PA"/>
</dbReference>
<evidence type="ECO:0000256" key="32">
    <source>
        <dbReference type="ARBA" id="ARBA00022884"/>
    </source>
</evidence>
<keyword evidence="26" id="KW-0788">Thiol protease</keyword>
<evidence type="ECO:0000256" key="3">
    <source>
        <dbReference type="ARBA" id="ARBA00004182"/>
    </source>
</evidence>
<dbReference type="InterPro" id="IPR038170">
    <property type="entry name" value="NS5A_1a_sf"/>
</dbReference>
<dbReference type="GO" id="GO:0046718">
    <property type="term" value="P:symbiont entry into host cell"/>
    <property type="evidence" value="ECO:0007669"/>
    <property type="project" value="UniProtKB-KW"/>
</dbReference>
<keyword evidence="27" id="KW-0720">Serine protease</keyword>
<evidence type="ECO:0000256" key="20">
    <source>
        <dbReference type="ARBA" id="ARBA00022695"/>
    </source>
</evidence>
<dbReference type="GO" id="GO:0039520">
    <property type="term" value="P:symbiont-mediated activation of host autophagy"/>
    <property type="evidence" value="ECO:0007669"/>
    <property type="project" value="UniProtKB-KW"/>
</dbReference>
<feature type="domain" description="Peptidase S29" evidence="52">
    <location>
        <begin position="1209"/>
        <end position="1390"/>
    </location>
</feature>
<keyword evidence="7" id="KW-0813">Transport</keyword>
<dbReference type="Pfam" id="PF08300">
    <property type="entry name" value="HCV_NS5a_1a"/>
    <property type="match status" value="1"/>
</dbReference>
<evidence type="ECO:0000256" key="31">
    <source>
        <dbReference type="ARBA" id="ARBA00022870"/>
    </source>
</evidence>
<dbReference type="Pfam" id="PF00998">
    <property type="entry name" value="RdRP_3"/>
    <property type="match status" value="1"/>
</dbReference>
<evidence type="ECO:0000256" key="46">
    <source>
        <dbReference type="ARBA" id="ARBA00047631"/>
    </source>
</evidence>
<keyword evidence="44" id="KW-1160">Virus entry into host cell</keyword>
<feature type="transmembrane region" description="Helical" evidence="48">
    <location>
        <begin position="307"/>
        <end position="328"/>
    </location>
</feature>
<evidence type="ECO:0000256" key="44">
    <source>
        <dbReference type="ARBA" id="ARBA00023296"/>
    </source>
</evidence>
<organism evidence="53">
    <name type="scientific">Tree shrew pegivirus</name>
    <dbReference type="NCBI Taxonomy" id="2796354"/>
    <lineage>
        <taxon>Viruses</taxon>
        <taxon>Riboviria</taxon>
        <taxon>Orthornavirae</taxon>
        <taxon>Kitrinoviricota</taxon>
        <taxon>Flasuviricetes</taxon>
        <taxon>Amarillovirales</taxon>
        <taxon>Flaviviridae</taxon>
        <taxon>Pegivirus</taxon>
    </lineage>
</organism>
<dbReference type="GO" id="GO:0055036">
    <property type="term" value="C:virion membrane"/>
    <property type="evidence" value="ECO:0007669"/>
    <property type="project" value="UniProtKB-SubCell"/>
</dbReference>
<evidence type="ECO:0000256" key="15">
    <source>
        <dbReference type="ARBA" id="ARBA00022595"/>
    </source>
</evidence>
<evidence type="ECO:0000256" key="42">
    <source>
        <dbReference type="ARBA" id="ARBA00023258"/>
    </source>
</evidence>
<feature type="transmembrane region" description="Helical" evidence="48">
    <location>
        <begin position="679"/>
        <end position="708"/>
    </location>
</feature>
<evidence type="ECO:0000256" key="41">
    <source>
        <dbReference type="ARBA" id="ARBA00023200"/>
    </source>
</evidence>
<evidence type="ECO:0000256" key="9">
    <source>
        <dbReference type="ARBA" id="ARBA00022484"/>
    </source>
</evidence>
<keyword evidence="45" id="KW-0407">Ion channel</keyword>
<evidence type="ECO:0000256" key="24">
    <source>
        <dbReference type="ARBA" id="ARBA00022804"/>
    </source>
</evidence>
<keyword evidence="30" id="KW-0946">Virion</keyword>
<comment type="catalytic activity">
    <reaction evidence="47">
        <text>ATP + H2O = ADP + phosphate + H(+)</text>
        <dbReference type="Rhea" id="RHEA:13065"/>
        <dbReference type="ChEBI" id="CHEBI:15377"/>
        <dbReference type="ChEBI" id="CHEBI:15378"/>
        <dbReference type="ChEBI" id="CHEBI:30616"/>
        <dbReference type="ChEBI" id="CHEBI:43474"/>
        <dbReference type="ChEBI" id="CHEBI:456216"/>
        <dbReference type="EC" id="3.6.4.13"/>
    </reaction>
</comment>
<dbReference type="Gene3D" id="2.20.25.210">
    <property type="entry name" value="Hepatitis C NS5A, domain 1B"/>
    <property type="match status" value="1"/>
</dbReference>
<dbReference type="InterPro" id="IPR043504">
    <property type="entry name" value="Peptidase_S1_PA_chymotrypsin"/>
</dbReference>
<keyword evidence="37" id="KW-0406">Ion transport</keyword>
<keyword evidence="43" id="KW-0899">Viral immunoevasion</keyword>
<sequence length="3450" mass="371443">MEGVPTETTPRGGSLGASPSTLVVLPDRVPADGTACSNPLSWHMNLFRVLDRATPAPSVLRLEGREFTELAVCSVRSVTSLLLVALVLGVTAVIFARRRWYPVFVAGVVLVSYMPVASCQSVAGCEYQAIVGTGVTPVVAPLILLWATGPVGTEASSELRSSRACWDNITGTLTFSNCCNETDIHWCSRWLCWTKPGCTVCTADVGCWNNLAAGVSAVPRAGTMEIRRQAMNTFGLIGWGAYLAEAFGLGEVYSVGIVATYWFVGGSSPHLDLVCGIPCSSDAVSWLEVKAPTLSEIYAWVTTIPQAIYGLIAAMPIFFGLLLFYMLLRGHVVGAMVLLIAVPGAIASSQCDEDSDEFDEEGDELTQCDDCRWRSNDSLCICPFGKVIRKFNDTRYNVSKRCPDYWNVSGTWWICGWGSWWWVAYEVERPYSHPFLPPDPLTAICYITNNSQSVYNVTFKVDWDEKTTHNSSSIFGMQVTTCVLDRRAETCRGCHGACFWTDGKHDRDFGKCGGGTMDGPFTFVQLAIIRLQLNGTRFWWRPSKAVAELLLHKVRHGYGCGITHGVVNCWSCCRGMCGKENPTNKPPHGKWWPQPGKPADLCIDPAYERQQNNWQPNNWLSQIQYVFDAMVGKVGCPVYTEPAYPVCPGHAWYPDDGGKVILIGSRQYIGALPETLRSFVGLMAVLLIFMVASGARVVPVLVMIAAGIHLSTAECYPACPSSTYCNSFFCVSTSPCVAEVDGSRVWPGGWPFMVSESAGVSAEVIAALTPAASLATLAQGAGLPGMGALVVAAAAFKPQPVWRSSDFYCGNNTAVDEVVGYDPWFLLYSIPLVFSTTFLFSLGCFMGILAGIELRARIPWRLLLLLLSSSTTTLLEFVLVAGVAIQFIDFLTGRVAVEAAYHRAVLAAPAASAAWGLPTWPEALLGVLCVLLYMTVVGRAGLAALVAWKLSRGLLGATILLVAFGRGPDRGVLGREVCIPLLDSPIPEASFTWWYVSGVLSFFCICFSLYSHGGKKIKLRIYARWCWLYCRLRLAVAISPVGRHGWKARPTMYAWTVASFIWPRACSAVALGLVGLGAAVDIIDWLLETVLCIRPRCTSIATTAELAARVCNNTELSALLERWWFKGWLMYDHMGQVSTRLRDRVLEMGGTCEPVSVRPEELQRIKDDTMTLTCGSWFGGKPVVARCGQYVLIGSAKSVDSLPPGYTLTAPLLVTRPKKSFFKILKASMLGKCPLPGSGQVVTIDTATGASMGLATSGVLFTTFHATSGRSLAGPCGSRNPYWSSPSDDVVCYPLIEGMSCLDPCSCGDHSRWVIRSDGQLLHGIQNSEQHVVLDCPTPVDQLKGSSGSPILCDKGHVTGMMIGAMVKSSIASRVRFVKPWSAQPGQQNTKDNIPAYPTVPASGYKMVGYIAPTGSGKSTKLPMSLAAHGHKVLVLNPSVITTKAMYKYMKTLMGRSPNVYAGTLKNAMAINNGSKITYMTYGRFLVEPEDWMRQHDVVICDECHSTDSTTVLGIGAALVGAEQNGVKLLIMATATPPGTAWTPHSSITEVALDSSGTIPFYGLTLDIEQYRTGRHVIFCHSKAECTRVATEFLKGGIAAVTAWRGHLEAISEAKDLVVVATDALSTGYTGNFDSVTDCCSVVEEDIDVDLNPTFTLSVCVKPADAALRMQRRGRTGRGKPGTYRYVVKGAPPSGVTSTAASWAAAETGYVWHGFTTVKICNYLEAYQENPYTCRIPNDPCEGARCLAVLKPFFRELEVTKPAVEGLSWPLLFGAQRLICKRADSQPPSDDIRWRGIDGEAAVPLLFRLGNVDCEITSHDFTRRMAAELGDTTYRDTGIGPVLLAGAAIAAAVAVIGATGSLVISSVWEVRTGGSPVQIGADNLGDRGKVQEGGPVPVDALREVATSLDYPFLTTVWGAIKDGASLVAGTATNTACAIKGYFAGAPIVEAIPVGSAGVAILDVLHLNLLAIASGGLAVIGAKSAPALATLAALFAGAQAFAPPQIMWLVTIAGGIITSMVANPKAGCMVAAGFLAGSKLGSFGCFELLFNCLAGYEACVTACALTLELLDGSADAMSWVSALPGLINPGAAVAGIVLALILRTASGSDMTPWLNRLLAAIPRSNALPDGFFAAPPEMTKLSQAVRCFSLSARLKAWCDAAKEPDYIYCSAGWIGRMARFVAGIINYVKSFIVERFPSPKVPMLSCSTGYSGRWRGTGSVTTTCACGKVLTMTADMLDDVYSSRWSGCKNALLRRIPINTTTTISGALTPDLENDTDFTFLIGAGHLVRLVLRGGQWWLVESTMGKLTSEAVYAATQYGPVKVRGEPISTFCGDVSGGFFTEGQSIMFNCRMKRLPICLGGRQIKFPELPYRPRLLEGAPAEVVNIQCQATKEAKETAKQAVELLDTTVQVAAKMLDAKEEKVETMKKSCERMLAECMPPPKHFTKLAADGKGYETPEEGMPRVVRDFLKGPDGGPIDMDAGRIGKKGVDYVMEAIRRRDALRAEVAASFAKQHADQAESKKLDTELEGIEPAKRPAVRASACEKPPGSDLLVDEGGDLEEAEPEALPVDITKVTPVVKGADLAFKEGLKEAKIVETKTILEELEAEKAELPSPEFAPLPLSSISVLEGTGTPEALKEAAEEAASVIGTVTKVASVGVGAAKAAGAAAVSGATKATKASLEVVSSTATKAVKLLKRGAKGAGRIVATARKEDPVEVFDITTLRNVTVSWSCGSGGSDAVRTSDFDRIGDLPSLTKLPKDHHHTFKDVNTGLSLSDRTKLSTLPDHGIELQAVCVDPDTKPKGDVVVRTLRHRCCGEDRSLTKSFGSRTPCVLLSPLWGDVKGGIWKDGDRILCDEDEIGSTGRVLDLVHEMEEKCGLSYIWSGAPIAVQEPKRPPVTRPLTAQLRARADQVYVTQPQDIYRRLQKVTIEQVEADVDEAFRDAYNLAKAKASRILSPQWSYEEAVAKVKPRSARGHVANITVSDLQTSRGRRIVEEARDGILSGTLEAPFMLRPKSEVFPNTKGTRKPPRLICYPSLEFRVAEKMILGDPSLVAKAVMGPAYGFQYPPHQRAQVLASMWKSKKTPICYTLDGVCFDSTITEADIEREGEIFAAASSDPAAVRALHRYYAKGPMVGADGLVVGVRHCRASGTLTTSSGNSITCYIKVSAACRKAKIPNPSFLIHGDDVVVIAEKDEEDHCDALAAALRSYGYACTPEVHADLSTAESCSATLDTVRTVRGIKPVLSTDMRRGLGRVLAEYGDPVGTAWGYTISYPTHPIVCYILLPVLLQTALNNGDGPDQDVTIDVRGNTLKLPLSSLGNALRSLHGPDILCVTGRSATVMQQTAQCLQFFGMRGIGYWRRIRAKVKVRLRKAGPAWAALAHELLWNPGDSDGPLVEPGTVKIPTELWEHSWEGLELTLSPSKLFTRTFKIVALLSLLAIGISFFIPVALIT</sequence>
<evidence type="ECO:0000256" key="29">
    <source>
        <dbReference type="ARBA" id="ARBA00022840"/>
    </source>
</evidence>
<proteinExistence type="predicted"/>
<dbReference type="PROSITE" id="PS51822">
    <property type="entry name" value="HV_PV_NS3_PRO"/>
    <property type="match status" value="1"/>
</dbReference>
<evidence type="ECO:0000256" key="8">
    <source>
        <dbReference type="ARBA" id="ARBA00022482"/>
    </source>
</evidence>
<dbReference type="GO" id="GO:0003724">
    <property type="term" value="F:RNA helicase activity"/>
    <property type="evidence" value="ECO:0007669"/>
    <property type="project" value="UniProtKB-EC"/>
</dbReference>
<evidence type="ECO:0000256" key="25">
    <source>
        <dbReference type="ARBA" id="ARBA00022806"/>
    </source>
</evidence>
<keyword evidence="18" id="KW-0808">Transferase</keyword>
<dbReference type="InterPro" id="IPR013192">
    <property type="entry name" value="HCV_NS5A_1a"/>
</dbReference>
<dbReference type="Pfam" id="PF02907">
    <property type="entry name" value="Peptidase_S29"/>
    <property type="match status" value="1"/>
</dbReference>
<dbReference type="GO" id="GO:0017111">
    <property type="term" value="F:ribonucleoside triphosphate phosphatase activity"/>
    <property type="evidence" value="ECO:0007669"/>
    <property type="project" value="UniProtKB-EC"/>
</dbReference>
<evidence type="ECO:0000256" key="28">
    <source>
        <dbReference type="ARBA" id="ARBA00022830"/>
    </source>
</evidence>
<accession>A0A8E0KIG4</accession>
<dbReference type="GO" id="GO:0019062">
    <property type="term" value="P:virion attachment to host cell"/>
    <property type="evidence" value="ECO:0007669"/>
    <property type="project" value="UniProtKB-KW"/>
</dbReference>
<dbReference type="GO" id="GO:0006508">
    <property type="term" value="P:proteolysis"/>
    <property type="evidence" value="ECO:0007669"/>
    <property type="project" value="UniProtKB-KW"/>
</dbReference>
<feature type="transmembrane region" description="Helical" evidence="48">
    <location>
        <begin position="924"/>
        <end position="948"/>
    </location>
</feature>
<keyword evidence="14" id="KW-0945">Host-virus interaction</keyword>
<dbReference type="SUPFAM" id="SSF50494">
    <property type="entry name" value="Trypsin-like serine proteases"/>
    <property type="match status" value="1"/>
</dbReference>
<evidence type="ECO:0000256" key="39">
    <source>
        <dbReference type="ARBA" id="ARBA00023180"/>
    </source>
</evidence>
<keyword evidence="42" id="KW-0922">Interferon antiviral system evasion</keyword>
<feature type="domain" description="RdRp catalytic" evidence="49">
    <location>
        <begin position="3083"/>
        <end position="3197"/>
    </location>
</feature>
<evidence type="ECO:0000256" key="23">
    <source>
        <dbReference type="ARBA" id="ARBA00022801"/>
    </source>
</evidence>
<keyword evidence="41" id="KW-1035">Host cytoplasm</keyword>
<feature type="domain" description="Peptidase C18" evidence="51">
    <location>
        <begin position="1084"/>
        <end position="1209"/>
    </location>
</feature>
<dbReference type="Pfam" id="PF01001">
    <property type="entry name" value="HCV_NS4b"/>
    <property type="match status" value="1"/>
</dbReference>
<dbReference type="Gene3D" id="2.40.10.120">
    <property type="match status" value="1"/>
</dbReference>
<keyword evidence="34 48" id="KW-1133">Transmembrane helix</keyword>
<feature type="transmembrane region" description="Helical" evidence="48">
    <location>
        <begin position="900"/>
        <end position="917"/>
    </location>
</feature>
<dbReference type="GO" id="GO:0019028">
    <property type="term" value="C:viral capsid"/>
    <property type="evidence" value="ECO:0007669"/>
    <property type="project" value="UniProtKB-KW"/>
</dbReference>
<keyword evidence="16" id="KW-1090">Inhibition of host innate immune response by virus</keyword>
<dbReference type="InterPro" id="IPR004109">
    <property type="entry name" value="HepC_NS3_protease"/>
</dbReference>
<keyword evidence="40" id="KW-1038">Host endoplasmic reticulum</keyword>
<evidence type="ECO:0000259" key="50">
    <source>
        <dbReference type="PROSITE" id="PS51192"/>
    </source>
</evidence>
<keyword evidence="39" id="KW-0325">Glycoprotein</keyword>
<dbReference type="GO" id="GO:0039502">
    <property type="term" value="P:symbiont-mediated suppression of host type I interferon-mediated signaling pathway"/>
    <property type="evidence" value="ECO:0007669"/>
    <property type="project" value="UniProtKB-KW"/>
</dbReference>
<dbReference type="InterPro" id="IPR002518">
    <property type="entry name" value="HCV_NS2"/>
</dbReference>
<dbReference type="GO" id="GO:0008270">
    <property type="term" value="F:zinc ion binding"/>
    <property type="evidence" value="ECO:0007669"/>
    <property type="project" value="InterPro"/>
</dbReference>
<evidence type="ECO:0000256" key="16">
    <source>
        <dbReference type="ARBA" id="ARBA00022632"/>
    </source>
</evidence>
<dbReference type="Gene3D" id="1.10.820.10">
    <property type="entry name" value="RNA Helicase Chain A , domain 3"/>
    <property type="match status" value="1"/>
</dbReference>
<evidence type="ECO:0000256" key="35">
    <source>
        <dbReference type="ARBA" id="ARBA00023039"/>
    </source>
</evidence>
<evidence type="ECO:0000256" key="37">
    <source>
        <dbReference type="ARBA" id="ARBA00023065"/>
    </source>
</evidence>
<dbReference type="Pfam" id="PF01538">
    <property type="entry name" value="HCV_NS2"/>
    <property type="match status" value="1"/>
</dbReference>
<dbReference type="GO" id="GO:0052170">
    <property type="term" value="P:symbiont-mediated suppression of host innate immune response"/>
    <property type="evidence" value="ECO:0007669"/>
    <property type="project" value="UniProtKB-KW"/>
</dbReference>
<keyword evidence="24" id="KW-1161">Viral attachment to host cell</keyword>
<keyword evidence="35" id="KW-1182">Viral ion channel</keyword>